<feature type="region of interest" description="Disordered" evidence="1">
    <location>
        <begin position="53"/>
        <end position="76"/>
    </location>
</feature>
<dbReference type="PANTHER" id="PTHR46327">
    <property type="entry name" value="F16F4.11 PROTEIN-RELATED"/>
    <property type="match status" value="1"/>
</dbReference>
<protein>
    <submittedName>
        <fullName evidence="2">Uncharacterized protein</fullName>
    </submittedName>
</protein>
<gene>
    <name evidence="2" type="ORF">C4D60_Mb09t23870</name>
</gene>
<dbReference type="AlphaFoldDB" id="A0A4S8IK02"/>
<keyword evidence="3" id="KW-1185">Reference proteome</keyword>
<comment type="caution">
    <text evidence="2">The sequence shown here is derived from an EMBL/GenBank/DDBJ whole genome shotgun (WGS) entry which is preliminary data.</text>
</comment>
<sequence>MHHISPKAKDDVRKILSSKHLFYREMCAYHNGQKMLNCHDVNLQVCPVPKLAPPSSLMEDEEEDEDEGNDIGDHDEWSYELGKKGFESFRLR</sequence>
<dbReference type="EMBL" id="PYDT01000010">
    <property type="protein sequence ID" value="THU48214.1"/>
    <property type="molecule type" value="Genomic_DNA"/>
</dbReference>
<reference evidence="2 3" key="1">
    <citation type="journal article" date="2019" name="Nat. Plants">
        <title>Genome sequencing of Musa balbisiana reveals subgenome evolution and function divergence in polyploid bananas.</title>
        <authorList>
            <person name="Yao X."/>
        </authorList>
    </citation>
    <scope>NUCLEOTIDE SEQUENCE [LARGE SCALE GENOMIC DNA]</scope>
    <source>
        <strain evidence="3">cv. DH-PKW</strain>
        <tissue evidence="2">Leaves</tissue>
    </source>
</reference>
<dbReference type="PANTHER" id="PTHR46327:SF9">
    <property type="entry name" value="MYB_SANT-LIKE DNA-BINDING DOMAIN-CONTAINING PROTEIN"/>
    <property type="match status" value="1"/>
</dbReference>
<evidence type="ECO:0000313" key="3">
    <source>
        <dbReference type="Proteomes" id="UP000317650"/>
    </source>
</evidence>
<dbReference type="STRING" id="52838.A0A4S8IK02"/>
<name>A0A4S8IK02_MUSBA</name>
<accession>A0A4S8IK02</accession>
<organism evidence="2 3">
    <name type="scientific">Musa balbisiana</name>
    <name type="common">Banana</name>
    <dbReference type="NCBI Taxonomy" id="52838"/>
    <lineage>
        <taxon>Eukaryota</taxon>
        <taxon>Viridiplantae</taxon>
        <taxon>Streptophyta</taxon>
        <taxon>Embryophyta</taxon>
        <taxon>Tracheophyta</taxon>
        <taxon>Spermatophyta</taxon>
        <taxon>Magnoliopsida</taxon>
        <taxon>Liliopsida</taxon>
        <taxon>Zingiberales</taxon>
        <taxon>Musaceae</taxon>
        <taxon>Musa</taxon>
    </lineage>
</organism>
<proteinExistence type="predicted"/>
<dbReference type="Proteomes" id="UP000317650">
    <property type="component" value="Chromosome 9"/>
</dbReference>
<evidence type="ECO:0000256" key="1">
    <source>
        <dbReference type="SAM" id="MobiDB-lite"/>
    </source>
</evidence>
<evidence type="ECO:0000313" key="2">
    <source>
        <dbReference type="EMBL" id="THU48214.1"/>
    </source>
</evidence>
<feature type="compositionally biased region" description="Acidic residues" evidence="1">
    <location>
        <begin position="58"/>
        <end position="70"/>
    </location>
</feature>